<evidence type="ECO:0000313" key="6">
    <source>
        <dbReference type="EMBL" id="CCK70161.1"/>
    </source>
</evidence>
<dbReference type="GO" id="GO:0032979">
    <property type="term" value="P:protein insertion into mitochondrial inner membrane from matrix"/>
    <property type="evidence" value="ECO:0007669"/>
    <property type="project" value="EnsemblFungi"/>
</dbReference>
<dbReference type="GO" id="GO:0032977">
    <property type="term" value="F:membrane insertase activity"/>
    <property type="evidence" value="ECO:0007669"/>
    <property type="project" value="EnsemblFungi"/>
</dbReference>
<dbReference type="GeneID" id="34525850"/>
<protein>
    <submittedName>
        <fullName evidence="6">Uncharacterized protein</fullName>
    </submittedName>
</protein>
<keyword evidence="5" id="KW-0472">Membrane</keyword>
<dbReference type="GO" id="GO:0033617">
    <property type="term" value="P:mitochondrial respiratory chain complex IV assembly"/>
    <property type="evidence" value="ECO:0007669"/>
    <property type="project" value="TreeGrafter"/>
</dbReference>
<evidence type="ECO:0000256" key="5">
    <source>
        <dbReference type="ARBA" id="ARBA00023136"/>
    </source>
</evidence>
<dbReference type="KEGG" id="kng:KNAG_0D04150"/>
<dbReference type="CDD" id="cd20069">
    <property type="entry name" value="5TM_Oxa1-like"/>
    <property type="match status" value="1"/>
</dbReference>
<evidence type="ECO:0000256" key="3">
    <source>
        <dbReference type="ARBA" id="ARBA00022692"/>
    </source>
</evidence>
<dbReference type="OrthoDB" id="2148490at2759"/>
<dbReference type="STRING" id="1071383.J7S779"/>
<dbReference type="AlphaFoldDB" id="J7S779"/>
<reference evidence="7" key="2">
    <citation type="submission" date="2012-08" db="EMBL/GenBank/DDBJ databases">
        <title>Genome sequence of Kazachstania naganishii.</title>
        <authorList>
            <person name="Gordon J.L."/>
            <person name="Armisen D."/>
            <person name="Proux-Wera E."/>
            <person name="OhEigeartaigh S.S."/>
            <person name="Byrne K.P."/>
            <person name="Wolfe K.H."/>
        </authorList>
    </citation>
    <scope>NUCLEOTIDE SEQUENCE [LARGE SCALE GENOMIC DNA]</scope>
    <source>
        <strain evidence="7">ATCC MYA-139 / BCRC 22969 / CBS 8797 / CCRC 22969 / KCTC 17520 / NBRC 10181 / NCYC 3082</strain>
    </source>
</reference>
<evidence type="ECO:0000313" key="7">
    <source>
        <dbReference type="Proteomes" id="UP000006310"/>
    </source>
</evidence>
<keyword evidence="7" id="KW-1185">Reference proteome</keyword>
<comment type="subcellular location">
    <subcellularLocation>
        <location evidence="1">Membrane</location>
        <topology evidence="1">Multi-pass membrane protein</topology>
    </subcellularLocation>
</comment>
<proteinExistence type="inferred from homology"/>
<comment type="similarity">
    <text evidence="2">Belongs to the OXA1/ALB3/YidC family.</text>
</comment>
<dbReference type="HOGENOM" id="CLU_029282_2_1_1"/>
<dbReference type="Proteomes" id="UP000006310">
    <property type="component" value="Chromosome 4"/>
</dbReference>
<organism evidence="6 7">
    <name type="scientific">Huiozyma naganishii (strain ATCC MYA-139 / BCRC 22969 / CBS 8797 / KCTC 17520 / NBRC 10181 / NCYC 3082 / Yp74L-3)</name>
    <name type="common">Yeast</name>
    <name type="synonym">Kazachstania naganishii</name>
    <dbReference type="NCBI Taxonomy" id="1071383"/>
    <lineage>
        <taxon>Eukaryota</taxon>
        <taxon>Fungi</taxon>
        <taxon>Dikarya</taxon>
        <taxon>Ascomycota</taxon>
        <taxon>Saccharomycotina</taxon>
        <taxon>Saccharomycetes</taxon>
        <taxon>Saccharomycetales</taxon>
        <taxon>Saccharomycetaceae</taxon>
        <taxon>Huiozyma</taxon>
    </lineage>
</organism>
<dbReference type="EMBL" id="HE978317">
    <property type="protein sequence ID" value="CCK70161.1"/>
    <property type="molecule type" value="Genomic_DNA"/>
</dbReference>
<reference evidence="6 7" key="1">
    <citation type="journal article" date="2011" name="Proc. Natl. Acad. Sci. U.S.A.">
        <title>Evolutionary erosion of yeast sex chromosomes by mating-type switching accidents.</title>
        <authorList>
            <person name="Gordon J.L."/>
            <person name="Armisen D."/>
            <person name="Proux-Wera E."/>
            <person name="Oheigeartaigh S.S."/>
            <person name="Byrne K.P."/>
            <person name="Wolfe K.H."/>
        </authorList>
    </citation>
    <scope>NUCLEOTIDE SEQUENCE [LARGE SCALE GENOMIC DNA]</scope>
    <source>
        <strain evidence="7">ATCC MYA-139 / BCRC 22969 / CBS 8797 / CCRC 22969 / KCTC 17520 / NBRC 10181 / NCYC 3082</strain>
    </source>
</reference>
<dbReference type="PANTHER" id="PTHR12428:SF65">
    <property type="entry name" value="CYTOCHROME C OXIDASE ASSEMBLY PROTEIN COX18, MITOCHONDRIAL"/>
    <property type="match status" value="1"/>
</dbReference>
<gene>
    <name evidence="6" type="primary">KNAG0D04150</name>
    <name evidence="6" type="ordered locus">KNAG_0D04150</name>
</gene>
<dbReference type="GO" id="GO:0005743">
    <property type="term" value="C:mitochondrial inner membrane"/>
    <property type="evidence" value="ECO:0007669"/>
    <property type="project" value="EnsemblFungi"/>
</dbReference>
<evidence type="ECO:0000256" key="2">
    <source>
        <dbReference type="ARBA" id="ARBA00009877"/>
    </source>
</evidence>
<dbReference type="PANTHER" id="PTHR12428">
    <property type="entry name" value="OXA1"/>
    <property type="match status" value="1"/>
</dbReference>
<dbReference type="eggNOG" id="KOG1239">
    <property type="taxonomic scope" value="Eukaryota"/>
</dbReference>
<sequence>MLHRPYGNTIRLLAQPRRIYPRALERSQCRNFVSIGGPVADLFTTVHEVSGIPWVVLVPLTTLTLRSVFTLPLSVVQRKRIIKQQELRKVVQSATPIVKLRLAHAVQTANNGEVPGTKSSTGEEAAAAMVENSKLSNITPEQITLLAVRETRKRQKKLFKRYGIQMWKNAILPFVQIPLWVSVSLGIRNLTELQVERATKQWFDQFSWHDIDLTGPLLDYPVAIPMILGSLALLNIEYNGKMISRKSTDSVGIKAFDDHYSRTNQIFKSILNVSRIGCIFMMGVSSQAPVLLSLYWISSQAFSLLQNMVLDSFWPYKR</sequence>
<keyword evidence="3" id="KW-0812">Transmembrane</keyword>
<dbReference type="RefSeq" id="XP_022464407.1">
    <property type="nucleotide sequence ID" value="XM_022607853.1"/>
</dbReference>
<name>J7S779_HUIN7</name>
<keyword evidence="4" id="KW-1133">Transmembrane helix</keyword>
<evidence type="ECO:0000256" key="1">
    <source>
        <dbReference type="ARBA" id="ARBA00004141"/>
    </source>
</evidence>
<dbReference type="InterPro" id="IPR001708">
    <property type="entry name" value="YidC/ALB3/OXA1/COX18"/>
</dbReference>
<evidence type="ECO:0000256" key="4">
    <source>
        <dbReference type="ARBA" id="ARBA00022989"/>
    </source>
</evidence>
<accession>J7S779</accession>
<dbReference type="OMA" id="WQRKRIV"/>